<dbReference type="Pfam" id="PF03372">
    <property type="entry name" value="Exo_endo_phos"/>
    <property type="match status" value="1"/>
</dbReference>
<dbReference type="PANTHER" id="PTHR33710:SF79">
    <property type="entry name" value="OS06G0205337 PROTEIN"/>
    <property type="match status" value="1"/>
</dbReference>
<evidence type="ECO:0000313" key="2">
    <source>
        <dbReference type="EMBL" id="KAF2550515.1"/>
    </source>
</evidence>
<dbReference type="PANTHER" id="PTHR33710">
    <property type="entry name" value="BNAC02G09200D PROTEIN"/>
    <property type="match status" value="1"/>
</dbReference>
<accession>A0A8S9GW04</accession>
<feature type="domain" description="Endonuclease/exonuclease/phosphatase" evidence="1">
    <location>
        <begin position="37"/>
        <end position="196"/>
    </location>
</feature>
<dbReference type="GO" id="GO:0003824">
    <property type="term" value="F:catalytic activity"/>
    <property type="evidence" value="ECO:0007669"/>
    <property type="project" value="InterPro"/>
</dbReference>
<evidence type="ECO:0000313" key="3">
    <source>
        <dbReference type="Proteomes" id="UP000712281"/>
    </source>
</evidence>
<protein>
    <recommendedName>
        <fullName evidence="1">Endonuclease/exonuclease/phosphatase domain-containing protein</fullName>
    </recommendedName>
</protein>
<organism evidence="2 3">
    <name type="scientific">Brassica cretica</name>
    <name type="common">Mustard</name>
    <dbReference type="NCBI Taxonomy" id="69181"/>
    <lineage>
        <taxon>Eukaryota</taxon>
        <taxon>Viridiplantae</taxon>
        <taxon>Streptophyta</taxon>
        <taxon>Embryophyta</taxon>
        <taxon>Tracheophyta</taxon>
        <taxon>Spermatophyta</taxon>
        <taxon>Magnoliopsida</taxon>
        <taxon>eudicotyledons</taxon>
        <taxon>Gunneridae</taxon>
        <taxon>Pentapetalae</taxon>
        <taxon>rosids</taxon>
        <taxon>malvids</taxon>
        <taxon>Brassicales</taxon>
        <taxon>Brassicaceae</taxon>
        <taxon>Brassiceae</taxon>
        <taxon>Brassica</taxon>
    </lineage>
</organism>
<dbReference type="Proteomes" id="UP000712281">
    <property type="component" value="Unassembled WGS sequence"/>
</dbReference>
<proteinExistence type="predicted"/>
<sequence>MCGFNKPRKQKAVKYWVKAAKLSIGCLMETRAREALVYWSEEVKVCQVLTSAQMIKVWVRYKSTGDTFLCSFIYASNCALERRVLWEEMEFVSLFVAGSNNPWIIQGDFNVALHEEEHSRFMETRSDRAAIKDLHNVVLNCDMVDLAQVGLCFTWTNCQDDNPISKKLDRVMVNSCWLNAFPQSYTTFESGGVSDHQRMHTLLREAPQGNMKPFKFFDHTTSHPRFLDVVERVWNESAPIFHSRTALKCLEEKLKSLKFELRGLNKDMYVDLPGRVKQAYAVLCEK</sequence>
<dbReference type="Gene3D" id="3.60.10.10">
    <property type="entry name" value="Endonuclease/exonuclease/phosphatase"/>
    <property type="match status" value="1"/>
</dbReference>
<dbReference type="AlphaFoldDB" id="A0A8S9GW04"/>
<dbReference type="SUPFAM" id="SSF56219">
    <property type="entry name" value="DNase I-like"/>
    <property type="match status" value="1"/>
</dbReference>
<dbReference type="EMBL" id="QGKW02001988">
    <property type="protein sequence ID" value="KAF2550515.1"/>
    <property type="molecule type" value="Genomic_DNA"/>
</dbReference>
<name>A0A8S9GW04_BRACR</name>
<gene>
    <name evidence="2" type="ORF">F2Q68_00033832</name>
</gene>
<dbReference type="InterPro" id="IPR036691">
    <property type="entry name" value="Endo/exonu/phosph_ase_sf"/>
</dbReference>
<evidence type="ECO:0000259" key="1">
    <source>
        <dbReference type="Pfam" id="PF03372"/>
    </source>
</evidence>
<dbReference type="InterPro" id="IPR005135">
    <property type="entry name" value="Endo/exonuclease/phosphatase"/>
</dbReference>
<comment type="caution">
    <text evidence="2">The sequence shown here is derived from an EMBL/GenBank/DDBJ whole genome shotgun (WGS) entry which is preliminary data.</text>
</comment>
<reference evidence="2" key="1">
    <citation type="submission" date="2019-12" db="EMBL/GenBank/DDBJ databases">
        <title>Genome sequencing and annotation of Brassica cretica.</title>
        <authorList>
            <person name="Studholme D.J."/>
            <person name="Sarris P.F."/>
        </authorList>
    </citation>
    <scope>NUCLEOTIDE SEQUENCE</scope>
    <source>
        <strain evidence="2">PFS-001/15</strain>
        <tissue evidence="2">Leaf</tissue>
    </source>
</reference>